<name>A0A914DB17_9BILA</name>
<proteinExistence type="predicted"/>
<keyword evidence="4 5" id="KW-0472">Membrane</keyword>
<dbReference type="WBParaSite" id="ACRNAN_scaffold2099.g23999.t1">
    <property type="protein sequence ID" value="ACRNAN_scaffold2099.g23999.t1"/>
    <property type="gene ID" value="ACRNAN_scaffold2099.g23999"/>
</dbReference>
<dbReference type="InterPro" id="IPR004031">
    <property type="entry name" value="PMP22/EMP/MP20/Claudin"/>
</dbReference>
<evidence type="ECO:0000256" key="4">
    <source>
        <dbReference type="ARBA" id="ARBA00023136"/>
    </source>
</evidence>
<evidence type="ECO:0000256" key="3">
    <source>
        <dbReference type="ARBA" id="ARBA00022989"/>
    </source>
</evidence>
<organism evidence="6 7">
    <name type="scientific">Acrobeloides nanus</name>
    <dbReference type="NCBI Taxonomy" id="290746"/>
    <lineage>
        <taxon>Eukaryota</taxon>
        <taxon>Metazoa</taxon>
        <taxon>Ecdysozoa</taxon>
        <taxon>Nematoda</taxon>
        <taxon>Chromadorea</taxon>
        <taxon>Rhabditida</taxon>
        <taxon>Tylenchina</taxon>
        <taxon>Cephalobomorpha</taxon>
        <taxon>Cephaloboidea</taxon>
        <taxon>Cephalobidae</taxon>
        <taxon>Acrobeloides</taxon>
    </lineage>
</organism>
<dbReference type="Pfam" id="PF13903">
    <property type="entry name" value="Claudin_2"/>
    <property type="match status" value="1"/>
</dbReference>
<protein>
    <submittedName>
        <fullName evidence="7">Uncharacterized protein</fullName>
    </submittedName>
</protein>
<feature type="transmembrane region" description="Helical" evidence="5">
    <location>
        <begin position="47"/>
        <end position="72"/>
    </location>
</feature>
<evidence type="ECO:0000256" key="1">
    <source>
        <dbReference type="ARBA" id="ARBA00004141"/>
    </source>
</evidence>
<evidence type="ECO:0000256" key="5">
    <source>
        <dbReference type="SAM" id="Phobius"/>
    </source>
</evidence>
<comment type="subcellular location">
    <subcellularLocation>
        <location evidence="1">Membrane</location>
        <topology evidence="1">Multi-pass membrane protein</topology>
    </subcellularLocation>
</comment>
<dbReference type="Proteomes" id="UP000887540">
    <property type="component" value="Unplaced"/>
</dbReference>
<dbReference type="AlphaFoldDB" id="A0A914DB17"/>
<dbReference type="Gene3D" id="1.20.140.150">
    <property type="match status" value="1"/>
</dbReference>
<evidence type="ECO:0000313" key="7">
    <source>
        <dbReference type="WBParaSite" id="ACRNAN_scaffold2099.g23999.t1"/>
    </source>
</evidence>
<dbReference type="PANTHER" id="PTHR21215:SF0">
    <property type="entry name" value="LD36024P"/>
    <property type="match status" value="1"/>
</dbReference>
<dbReference type="PANTHER" id="PTHR21215">
    <property type="entry name" value="LD36024P"/>
    <property type="match status" value="1"/>
</dbReference>
<evidence type="ECO:0000313" key="6">
    <source>
        <dbReference type="Proteomes" id="UP000887540"/>
    </source>
</evidence>
<accession>A0A914DB17</accession>
<evidence type="ECO:0000256" key="2">
    <source>
        <dbReference type="ARBA" id="ARBA00022692"/>
    </source>
</evidence>
<dbReference type="GO" id="GO:0016020">
    <property type="term" value="C:membrane"/>
    <property type="evidence" value="ECO:0007669"/>
    <property type="project" value="UniProtKB-SubCell"/>
</dbReference>
<keyword evidence="3 5" id="KW-1133">Transmembrane helix</keyword>
<sequence length="136" mass="16058">MLFAVLFLAASMALWHYVNYLERRVLDVPPFYRSWEQILKQTTRFNYGWSYIVAWVGIGFILFAGIFMLFSYKAIKDEEERAFETKHAAYFQQCYEKSLMPYSYGGPYGGYNVYPSYYTPQYPTMGSYGYMTYGGH</sequence>
<keyword evidence="6" id="KW-1185">Reference proteome</keyword>
<reference evidence="7" key="1">
    <citation type="submission" date="2022-11" db="UniProtKB">
        <authorList>
            <consortium name="WormBaseParasite"/>
        </authorList>
    </citation>
    <scope>IDENTIFICATION</scope>
</reference>
<keyword evidence="2 5" id="KW-0812">Transmembrane</keyword>